<sequence>MASSSIVPLQQQGSLATTYLDSTLLWRSNFPDSQQAGPSGFSLNFEPSLQSQLSSGSNPDPRLRRLVSLVVVLPSGRKDVNPNLKRSERCLGEGIFLFTLSVRLYHKLRCHALVMGQIGQGFVIWPKMCRVLSPAYITTFTRLYMVVWNPSPI</sequence>
<comment type="caution">
    <text evidence="1">The sequence shown here is derived from an EMBL/GenBank/DDBJ whole genome shotgun (WGS) entry which is preliminary data.</text>
</comment>
<keyword evidence="2" id="KW-1185">Reference proteome</keyword>
<name>A0A7J6WHP0_THATH</name>
<dbReference type="Proteomes" id="UP000554482">
    <property type="component" value="Unassembled WGS sequence"/>
</dbReference>
<organism evidence="1 2">
    <name type="scientific">Thalictrum thalictroides</name>
    <name type="common">Rue-anemone</name>
    <name type="synonym">Anemone thalictroides</name>
    <dbReference type="NCBI Taxonomy" id="46969"/>
    <lineage>
        <taxon>Eukaryota</taxon>
        <taxon>Viridiplantae</taxon>
        <taxon>Streptophyta</taxon>
        <taxon>Embryophyta</taxon>
        <taxon>Tracheophyta</taxon>
        <taxon>Spermatophyta</taxon>
        <taxon>Magnoliopsida</taxon>
        <taxon>Ranunculales</taxon>
        <taxon>Ranunculaceae</taxon>
        <taxon>Thalictroideae</taxon>
        <taxon>Thalictrum</taxon>
    </lineage>
</organism>
<accession>A0A7J6WHP0</accession>
<evidence type="ECO:0000313" key="1">
    <source>
        <dbReference type="EMBL" id="KAF5196956.1"/>
    </source>
</evidence>
<dbReference type="AlphaFoldDB" id="A0A7J6WHP0"/>
<gene>
    <name evidence="1" type="ORF">FRX31_013457</name>
</gene>
<protein>
    <submittedName>
        <fullName evidence="1">Uncharacterized protein</fullName>
    </submittedName>
</protein>
<evidence type="ECO:0000313" key="2">
    <source>
        <dbReference type="Proteomes" id="UP000554482"/>
    </source>
</evidence>
<reference evidence="1 2" key="1">
    <citation type="submission" date="2020-06" db="EMBL/GenBank/DDBJ databases">
        <title>Transcriptomic and genomic resources for Thalictrum thalictroides and T. hernandezii: Facilitating candidate gene discovery in an emerging model plant lineage.</title>
        <authorList>
            <person name="Arias T."/>
            <person name="Riano-Pachon D.M."/>
            <person name="Di Stilio V.S."/>
        </authorList>
    </citation>
    <scope>NUCLEOTIDE SEQUENCE [LARGE SCALE GENOMIC DNA]</scope>
    <source>
        <strain evidence="2">cv. WT478/WT964</strain>
        <tissue evidence="1">Leaves</tissue>
    </source>
</reference>
<dbReference type="EMBL" id="JABWDY010015293">
    <property type="protein sequence ID" value="KAF5196956.1"/>
    <property type="molecule type" value="Genomic_DNA"/>
</dbReference>
<proteinExistence type="predicted"/>